<sequence>MHAEDCFACNLDVTDRLLASLPSFSSLRSTLLASKSAYNVFNARPLHILSEVAYNHIGPALPQALRLVRSYDAQKRPKVVPSEEECVENSRITWEEAQLLAHVNKIICGLEDLFSFREKDRTSRTSQLTSQESTRFQRAVYRIWLFSVLYGNARLTGCEQESHNFVQEPALAFLSAFSTTELREIERVARFLKRAVASAVENTENYELTIDSILTCGPPCILTAAARKAHMPDKAHLSSGRRGFLTDTLHQIWVERGVRPTWHFAGAGVLLDSVNGAKDRCARCNAVKGLSLFNPTNWDLLGAYVAPVETKLQQLGLIETEPSELPPPPRALVSYPEYMDAIYGMRDRDAYKSWQRDDWMCTRCVEEAVMVHLPAWWAQQ</sequence>
<reference evidence="2" key="1">
    <citation type="journal article" date="2012" name="Science">
        <title>The Paleozoic origin of enzymatic lignin decomposition reconstructed from 31 fungal genomes.</title>
        <authorList>
            <person name="Floudas D."/>
            <person name="Binder M."/>
            <person name="Riley R."/>
            <person name="Barry K."/>
            <person name="Blanchette R.A."/>
            <person name="Henrissat B."/>
            <person name="Martinez A.T."/>
            <person name="Otillar R."/>
            <person name="Spatafora J.W."/>
            <person name="Yadav J.S."/>
            <person name="Aerts A."/>
            <person name="Benoit I."/>
            <person name="Boyd A."/>
            <person name="Carlson A."/>
            <person name="Copeland A."/>
            <person name="Coutinho P.M."/>
            <person name="de Vries R.P."/>
            <person name="Ferreira P."/>
            <person name="Findley K."/>
            <person name="Foster B."/>
            <person name="Gaskell J."/>
            <person name="Glotzer D."/>
            <person name="Gorecki P."/>
            <person name="Heitman J."/>
            <person name="Hesse C."/>
            <person name="Hori C."/>
            <person name="Igarashi K."/>
            <person name="Jurgens J.A."/>
            <person name="Kallen N."/>
            <person name="Kersten P."/>
            <person name="Kohler A."/>
            <person name="Kuees U."/>
            <person name="Kumar T.K.A."/>
            <person name="Kuo A."/>
            <person name="LaButti K."/>
            <person name="Larrondo L.F."/>
            <person name="Lindquist E."/>
            <person name="Ling A."/>
            <person name="Lombard V."/>
            <person name="Lucas S."/>
            <person name="Lundell T."/>
            <person name="Martin R."/>
            <person name="McLaughlin D.J."/>
            <person name="Morgenstern I."/>
            <person name="Morin E."/>
            <person name="Murat C."/>
            <person name="Nagy L.G."/>
            <person name="Nolan M."/>
            <person name="Ohm R.A."/>
            <person name="Patyshakuliyeva A."/>
            <person name="Rokas A."/>
            <person name="Ruiz-Duenas F.J."/>
            <person name="Sabat G."/>
            <person name="Salamov A."/>
            <person name="Samejima M."/>
            <person name="Schmutz J."/>
            <person name="Slot J.C."/>
            <person name="St John F."/>
            <person name="Stenlid J."/>
            <person name="Sun H."/>
            <person name="Sun S."/>
            <person name="Syed K."/>
            <person name="Tsang A."/>
            <person name="Wiebenga A."/>
            <person name="Young D."/>
            <person name="Pisabarro A."/>
            <person name="Eastwood D.C."/>
            <person name="Martin F."/>
            <person name="Cullen D."/>
            <person name="Grigoriev I.V."/>
            <person name="Hibbett D.S."/>
        </authorList>
    </citation>
    <scope>NUCLEOTIDE SEQUENCE [LARGE SCALE GENOMIC DNA]</scope>
    <source>
        <strain evidence="2">RWD-64-598 SS2</strain>
    </source>
</reference>
<evidence type="ECO:0000313" key="1">
    <source>
        <dbReference type="EMBL" id="EIW81139.1"/>
    </source>
</evidence>
<dbReference type="EMBL" id="JH711578">
    <property type="protein sequence ID" value="EIW81139.1"/>
    <property type="molecule type" value="Genomic_DNA"/>
</dbReference>
<dbReference type="AlphaFoldDB" id="A0A5M3MPM6"/>
<proteinExistence type="predicted"/>
<dbReference type="OMA" id="PVHERTW"/>
<organism evidence="1 2">
    <name type="scientific">Coniophora puteana (strain RWD-64-598)</name>
    <name type="common">Brown rot fungus</name>
    <dbReference type="NCBI Taxonomy" id="741705"/>
    <lineage>
        <taxon>Eukaryota</taxon>
        <taxon>Fungi</taxon>
        <taxon>Dikarya</taxon>
        <taxon>Basidiomycota</taxon>
        <taxon>Agaricomycotina</taxon>
        <taxon>Agaricomycetes</taxon>
        <taxon>Agaricomycetidae</taxon>
        <taxon>Boletales</taxon>
        <taxon>Coniophorineae</taxon>
        <taxon>Coniophoraceae</taxon>
        <taxon>Coniophora</taxon>
    </lineage>
</organism>
<dbReference type="RefSeq" id="XP_007768554.1">
    <property type="nucleotide sequence ID" value="XM_007770364.1"/>
</dbReference>
<dbReference type="GeneID" id="19205296"/>
<comment type="caution">
    <text evidence="1">The sequence shown here is derived from an EMBL/GenBank/DDBJ whole genome shotgun (WGS) entry which is preliminary data.</text>
</comment>
<accession>A0A5M3MPM6</accession>
<gene>
    <name evidence="1" type="ORF">CONPUDRAFT_165356</name>
</gene>
<dbReference type="OrthoDB" id="2745518at2759"/>
<protein>
    <submittedName>
        <fullName evidence="1">Uncharacterized protein</fullName>
    </submittedName>
</protein>
<keyword evidence="2" id="KW-1185">Reference proteome</keyword>
<dbReference type="KEGG" id="cput:CONPUDRAFT_165356"/>
<dbReference type="Proteomes" id="UP000053558">
    <property type="component" value="Unassembled WGS sequence"/>
</dbReference>
<name>A0A5M3MPM6_CONPW</name>
<evidence type="ECO:0000313" key="2">
    <source>
        <dbReference type="Proteomes" id="UP000053558"/>
    </source>
</evidence>